<organism evidence="1 2">
    <name type="scientific">Metabacillus lacus</name>
    <dbReference type="NCBI Taxonomy" id="1983721"/>
    <lineage>
        <taxon>Bacteria</taxon>
        <taxon>Bacillati</taxon>
        <taxon>Bacillota</taxon>
        <taxon>Bacilli</taxon>
        <taxon>Bacillales</taxon>
        <taxon>Bacillaceae</taxon>
        <taxon>Metabacillus</taxon>
    </lineage>
</organism>
<reference evidence="1 2" key="1">
    <citation type="submission" date="2019-11" db="EMBL/GenBank/DDBJ databases">
        <title>Bacillus lacus genome.</title>
        <authorList>
            <person name="Allen C.J."/>
            <person name="Newman J.D."/>
        </authorList>
    </citation>
    <scope>NUCLEOTIDE SEQUENCE [LARGE SCALE GENOMIC DNA]</scope>
    <source>
        <strain evidence="1 2">KCTC 33946</strain>
    </source>
</reference>
<evidence type="ECO:0000313" key="1">
    <source>
        <dbReference type="EMBL" id="MRX70866.1"/>
    </source>
</evidence>
<sequence length="64" mass="7542">MGILYDTVMKQKREFLIEELKSMSVVKSQDGKELHELDYDTLEYELVLAAFRYIDTTADANKFF</sequence>
<evidence type="ECO:0008006" key="3">
    <source>
        <dbReference type="Google" id="ProtNLM"/>
    </source>
</evidence>
<accession>A0A7X2LX38</accession>
<dbReference type="Proteomes" id="UP000448867">
    <property type="component" value="Unassembled WGS sequence"/>
</dbReference>
<protein>
    <recommendedName>
        <fullName evidence="3">Fur-regulated basic protein FbpA</fullName>
    </recommendedName>
</protein>
<proteinExistence type="predicted"/>
<name>A0A7X2LX38_9BACI</name>
<dbReference type="AlphaFoldDB" id="A0A7X2LX38"/>
<evidence type="ECO:0000313" key="2">
    <source>
        <dbReference type="Proteomes" id="UP000448867"/>
    </source>
</evidence>
<gene>
    <name evidence="1" type="ORF">GJU40_01625</name>
</gene>
<dbReference type="OrthoDB" id="2941887at2"/>
<dbReference type="EMBL" id="WKKI01000002">
    <property type="protein sequence ID" value="MRX70866.1"/>
    <property type="molecule type" value="Genomic_DNA"/>
</dbReference>
<dbReference type="RefSeq" id="WP_154306000.1">
    <property type="nucleotide sequence ID" value="NZ_WKKI01000002.1"/>
</dbReference>
<keyword evidence="2" id="KW-1185">Reference proteome</keyword>
<comment type="caution">
    <text evidence="1">The sequence shown here is derived from an EMBL/GenBank/DDBJ whole genome shotgun (WGS) entry which is preliminary data.</text>
</comment>